<feature type="binding site" evidence="5">
    <location>
        <position position="241"/>
    </location>
    <ligand>
        <name>isopentenyl diphosphate</name>
        <dbReference type="ChEBI" id="CHEBI:128769"/>
    </ligand>
</feature>
<evidence type="ECO:0000313" key="7">
    <source>
        <dbReference type="Proteomes" id="UP000823914"/>
    </source>
</evidence>
<keyword evidence="1 5" id="KW-0004">4Fe-4S</keyword>
<feature type="binding site" evidence="5">
    <location>
        <position position="282"/>
    </location>
    <ligand>
        <name>(2E)-4-hydroxy-3-methylbut-2-enyl diphosphate</name>
        <dbReference type="ChEBI" id="CHEBI:128753"/>
    </ligand>
</feature>
<dbReference type="GO" id="GO:0019288">
    <property type="term" value="P:isopentenyl diphosphate biosynthetic process, methylerythritol 4-phosphate pathway"/>
    <property type="evidence" value="ECO:0007669"/>
    <property type="project" value="UniProtKB-UniRule"/>
</dbReference>
<feature type="binding site" evidence="5">
    <location>
        <position position="50"/>
    </location>
    <ligand>
        <name>isopentenyl diphosphate</name>
        <dbReference type="ChEBI" id="CHEBI:128769"/>
    </ligand>
</feature>
<feature type="binding site" evidence="5">
    <location>
        <position position="241"/>
    </location>
    <ligand>
        <name>(2E)-4-hydroxy-3-methylbut-2-enyl diphosphate</name>
        <dbReference type="ChEBI" id="CHEBI:128753"/>
    </ligand>
</feature>
<feature type="binding site" evidence="5">
    <location>
        <position position="135"/>
    </location>
    <ligand>
        <name>dimethylallyl diphosphate</name>
        <dbReference type="ChEBI" id="CHEBI:57623"/>
    </ligand>
</feature>
<dbReference type="Proteomes" id="UP000823914">
    <property type="component" value="Unassembled WGS sequence"/>
</dbReference>
<keyword evidence="5" id="KW-0414">Isoprene biosynthesis</keyword>
<reference evidence="6" key="2">
    <citation type="submission" date="2021-04" db="EMBL/GenBank/DDBJ databases">
        <authorList>
            <person name="Gilroy R."/>
        </authorList>
    </citation>
    <scope>NUCLEOTIDE SEQUENCE</scope>
    <source>
        <strain evidence="6">Gambia15-2214</strain>
    </source>
</reference>
<dbReference type="HAMAP" id="MF_00191">
    <property type="entry name" value="IspH"/>
    <property type="match status" value="1"/>
</dbReference>
<sequence length="299" mass="32870">MNSRQKIIPEIIRADILGYCMGVRKAVEMAKLALEEHKSCQVWTLGPLIHNQIALDMLANQGIKVLSDSQIKNLQEKDIVVIRAHGVPPQKIEEIKSHGSSVIDATCPLVRASQKRAAKYTSLGYTVFLAGDKNHGEITGIVGYAEEAARENGRYFVIENRKEAEDVIGFIEPSVKAVLISQTTFSPMEFDAIAEILQKKIPTLEVMNTICPATMERQKALADLKGKADGVLIIGGKNSANTRRLLLSAQKYFSIATLIETADEIPPEFFSLKKIALTAGASTPDEVIEEVERVLISKK</sequence>
<evidence type="ECO:0000256" key="4">
    <source>
        <dbReference type="ARBA" id="ARBA00023014"/>
    </source>
</evidence>
<accession>A0A9E2L1X0</accession>
<feature type="binding site" evidence="5">
    <location>
        <position position="50"/>
    </location>
    <ligand>
        <name>dimethylallyl diphosphate</name>
        <dbReference type="ChEBI" id="CHEBI:57623"/>
    </ligand>
</feature>
<feature type="binding site" evidence="5">
    <location>
        <position position="282"/>
    </location>
    <ligand>
        <name>dimethylallyl diphosphate</name>
        <dbReference type="ChEBI" id="CHEBI:57623"/>
    </ligand>
</feature>
<dbReference type="GO" id="GO:0051745">
    <property type="term" value="F:4-hydroxy-3-methylbut-2-enyl diphosphate reductase activity"/>
    <property type="evidence" value="ECO:0007669"/>
    <property type="project" value="UniProtKB-UniRule"/>
</dbReference>
<dbReference type="GO" id="GO:0050992">
    <property type="term" value="P:dimethylallyl diphosphate biosynthetic process"/>
    <property type="evidence" value="ECO:0007669"/>
    <property type="project" value="UniProtKB-UniRule"/>
</dbReference>
<feature type="binding site" evidence="5">
    <location>
        <position position="107"/>
    </location>
    <ligand>
        <name>[4Fe-4S] cluster</name>
        <dbReference type="ChEBI" id="CHEBI:49883"/>
    </ligand>
</feature>
<evidence type="ECO:0000256" key="2">
    <source>
        <dbReference type="ARBA" id="ARBA00022723"/>
    </source>
</evidence>
<dbReference type="GO" id="GO:0016114">
    <property type="term" value="P:terpenoid biosynthetic process"/>
    <property type="evidence" value="ECO:0007669"/>
    <property type="project" value="UniProtKB-UniRule"/>
</dbReference>
<feature type="binding site" evidence="5">
    <location>
        <position position="211"/>
    </location>
    <ligand>
        <name>[4Fe-4S] cluster</name>
        <dbReference type="ChEBI" id="CHEBI:49883"/>
    </ligand>
</feature>
<feature type="binding site" evidence="5">
    <location>
        <position position="20"/>
    </location>
    <ligand>
        <name>[4Fe-4S] cluster</name>
        <dbReference type="ChEBI" id="CHEBI:49883"/>
    </ligand>
</feature>
<dbReference type="EC" id="1.17.7.4" evidence="5"/>
<keyword evidence="2 5" id="KW-0479">Metal-binding</keyword>
<keyword evidence="3 5" id="KW-0408">Iron</keyword>
<dbReference type="GO" id="GO:0046872">
    <property type="term" value="F:metal ion binding"/>
    <property type="evidence" value="ECO:0007669"/>
    <property type="project" value="UniProtKB-KW"/>
</dbReference>
<organism evidence="6 7">
    <name type="scientific">Candidatus Treponema excrementipullorum</name>
    <dbReference type="NCBI Taxonomy" id="2838768"/>
    <lineage>
        <taxon>Bacteria</taxon>
        <taxon>Pseudomonadati</taxon>
        <taxon>Spirochaetota</taxon>
        <taxon>Spirochaetia</taxon>
        <taxon>Spirochaetales</taxon>
        <taxon>Treponemataceae</taxon>
        <taxon>Treponema</taxon>
    </lineage>
</organism>
<feature type="binding site" evidence="5">
    <location>
        <position position="183"/>
    </location>
    <ligand>
        <name>(2E)-4-hydroxy-3-methylbut-2-enyl diphosphate</name>
        <dbReference type="ChEBI" id="CHEBI:128753"/>
    </ligand>
</feature>
<dbReference type="Pfam" id="PF02401">
    <property type="entry name" value="LYTB"/>
    <property type="match status" value="1"/>
</dbReference>
<dbReference type="PANTHER" id="PTHR30426:SF0">
    <property type="entry name" value="4-HYDROXY-3-METHYLBUT-2-ENYL DIPHOSPHATE REDUCTASE"/>
    <property type="match status" value="1"/>
</dbReference>
<reference evidence="6" key="1">
    <citation type="journal article" date="2021" name="PeerJ">
        <title>Extensive microbial diversity within the chicken gut microbiome revealed by metagenomics and culture.</title>
        <authorList>
            <person name="Gilroy R."/>
            <person name="Ravi A."/>
            <person name="Getino M."/>
            <person name="Pursley I."/>
            <person name="Horton D.L."/>
            <person name="Alikhan N.F."/>
            <person name="Baker D."/>
            <person name="Gharbi K."/>
            <person name="Hall N."/>
            <person name="Watson M."/>
            <person name="Adriaenssens E.M."/>
            <person name="Foster-Nyarko E."/>
            <person name="Jarju S."/>
            <person name="Secka A."/>
            <person name="Antonio M."/>
            <person name="Oren A."/>
            <person name="Chaudhuri R.R."/>
            <person name="La Ragione R."/>
            <person name="Hildebrand F."/>
            <person name="Pallen M.J."/>
        </authorList>
    </citation>
    <scope>NUCLEOTIDE SEQUENCE</scope>
    <source>
        <strain evidence="6">Gambia15-2214</strain>
    </source>
</reference>
<comment type="caution">
    <text evidence="6">The sequence shown here is derived from an EMBL/GenBank/DDBJ whole genome shotgun (WGS) entry which is preliminary data.</text>
</comment>
<comment type="similarity">
    <text evidence="5">Belongs to the IspH family.</text>
</comment>
<feature type="binding site" evidence="5">
    <location>
        <position position="85"/>
    </location>
    <ligand>
        <name>dimethylallyl diphosphate</name>
        <dbReference type="ChEBI" id="CHEBI:57623"/>
    </ligand>
</feature>
<comment type="caution">
    <text evidence="5">Lacks conserved residue(s) required for the propagation of feature annotation.</text>
</comment>
<comment type="catalytic activity">
    <reaction evidence="5">
        <text>isopentenyl diphosphate + 2 oxidized [2Fe-2S]-[ferredoxin] + H2O = (2E)-4-hydroxy-3-methylbut-2-enyl diphosphate + 2 reduced [2Fe-2S]-[ferredoxin] + 2 H(+)</text>
        <dbReference type="Rhea" id="RHEA:24488"/>
        <dbReference type="Rhea" id="RHEA-COMP:10000"/>
        <dbReference type="Rhea" id="RHEA-COMP:10001"/>
        <dbReference type="ChEBI" id="CHEBI:15377"/>
        <dbReference type="ChEBI" id="CHEBI:15378"/>
        <dbReference type="ChEBI" id="CHEBI:33737"/>
        <dbReference type="ChEBI" id="CHEBI:33738"/>
        <dbReference type="ChEBI" id="CHEBI:128753"/>
        <dbReference type="ChEBI" id="CHEBI:128769"/>
        <dbReference type="EC" id="1.17.7.4"/>
    </reaction>
</comment>
<gene>
    <name evidence="5 6" type="primary">ispH</name>
    <name evidence="6" type="ORF">IAA16_03475</name>
</gene>
<evidence type="ECO:0000256" key="3">
    <source>
        <dbReference type="ARBA" id="ARBA00023004"/>
    </source>
</evidence>
<dbReference type="PANTHER" id="PTHR30426">
    <property type="entry name" value="4-HYDROXY-3-METHYLBUT-2-ENYL DIPHOSPHATE REDUCTASE"/>
    <property type="match status" value="1"/>
</dbReference>
<feature type="binding site" evidence="5">
    <location>
        <position position="85"/>
    </location>
    <ligand>
        <name>isopentenyl diphosphate</name>
        <dbReference type="ChEBI" id="CHEBI:128769"/>
    </ligand>
</feature>
<comment type="pathway">
    <text evidence="5">Isoprenoid biosynthesis; dimethylallyl diphosphate biosynthesis; dimethylallyl diphosphate from (2E)-4-hydroxy-3-methylbutenyl diphosphate: step 1/1.</text>
</comment>
<comment type="cofactor">
    <cofactor evidence="5">
        <name>[4Fe-4S] cluster</name>
        <dbReference type="ChEBI" id="CHEBI:49883"/>
    </cofactor>
    <text evidence="5">Binds 1 [4Fe-4S] cluster per subunit.</text>
</comment>
<dbReference type="CDD" id="cd13944">
    <property type="entry name" value="lytB_ispH"/>
    <property type="match status" value="1"/>
</dbReference>
<feature type="binding site" evidence="5">
    <location>
        <position position="282"/>
    </location>
    <ligand>
        <name>isopentenyl diphosphate</name>
        <dbReference type="ChEBI" id="CHEBI:128769"/>
    </ligand>
</feature>
<dbReference type="AlphaFoldDB" id="A0A9E2L1X0"/>
<dbReference type="Gene3D" id="3.40.1010.20">
    <property type="entry name" value="4-hydroxy-3-methylbut-2-enyl diphosphate reductase, catalytic domain"/>
    <property type="match status" value="2"/>
</dbReference>
<feature type="binding site" evidence="5">
    <location>
        <position position="50"/>
    </location>
    <ligand>
        <name>(2E)-4-hydroxy-3-methylbut-2-enyl diphosphate</name>
        <dbReference type="ChEBI" id="CHEBI:128753"/>
    </ligand>
</feature>
<feature type="binding site" evidence="5">
    <location>
        <position position="85"/>
    </location>
    <ligand>
        <name>(2E)-4-hydroxy-3-methylbut-2-enyl diphosphate</name>
        <dbReference type="ChEBI" id="CHEBI:128753"/>
    </ligand>
</feature>
<comment type="catalytic activity">
    <reaction evidence="5">
        <text>dimethylallyl diphosphate + 2 oxidized [2Fe-2S]-[ferredoxin] + H2O = (2E)-4-hydroxy-3-methylbut-2-enyl diphosphate + 2 reduced [2Fe-2S]-[ferredoxin] + 2 H(+)</text>
        <dbReference type="Rhea" id="RHEA:24825"/>
        <dbReference type="Rhea" id="RHEA-COMP:10000"/>
        <dbReference type="Rhea" id="RHEA-COMP:10001"/>
        <dbReference type="ChEBI" id="CHEBI:15377"/>
        <dbReference type="ChEBI" id="CHEBI:15378"/>
        <dbReference type="ChEBI" id="CHEBI:33737"/>
        <dbReference type="ChEBI" id="CHEBI:33738"/>
        <dbReference type="ChEBI" id="CHEBI:57623"/>
        <dbReference type="ChEBI" id="CHEBI:128753"/>
        <dbReference type="EC" id="1.17.7.4"/>
    </reaction>
</comment>
<proteinExistence type="inferred from homology"/>
<dbReference type="Gene3D" id="3.40.50.11270">
    <property type="match status" value="1"/>
</dbReference>
<feature type="binding site" evidence="5">
    <location>
        <position position="241"/>
    </location>
    <ligand>
        <name>dimethylallyl diphosphate</name>
        <dbReference type="ChEBI" id="CHEBI:57623"/>
    </ligand>
</feature>
<name>A0A9E2L1X0_9SPIR</name>
<dbReference type="EMBL" id="JAHLFV010000077">
    <property type="protein sequence ID" value="MBU3849606.1"/>
    <property type="molecule type" value="Genomic_DNA"/>
</dbReference>
<feature type="active site" description="Proton donor" evidence="5">
    <location>
        <position position="137"/>
    </location>
</feature>
<feature type="binding site" evidence="5">
    <location>
        <position position="239"/>
    </location>
    <ligand>
        <name>dimethylallyl diphosphate</name>
        <dbReference type="ChEBI" id="CHEBI:57623"/>
    </ligand>
</feature>
<comment type="pathway">
    <text evidence="5">Isoprenoid biosynthesis; isopentenyl diphosphate biosynthesis via DXP pathway; isopentenyl diphosphate from 1-deoxy-D-xylulose 5-phosphate: step 6/6.</text>
</comment>
<dbReference type="NCBIfam" id="TIGR00216">
    <property type="entry name" value="ispH_lytB"/>
    <property type="match status" value="1"/>
</dbReference>
<feature type="binding site" evidence="5">
    <location>
        <position position="135"/>
    </location>
    <ligand>
        <name>isopentenyl diphosphate</name>
        <dbReference type="ChEBI" id="CHEBI:128769"/>
    </ligand>
</feature>
<evidence type="ECO:0000313" key="6">
    <source>
        <dbReference type="EMBL" id="MBU3849606.1"/>
    </source>
</evidence>
<keyword evidence="4 5" id="KW-0411">Iron-sulfur</keyword>
<feature type="binding site" evidence="5">
    <location>
        <position position="135"/>
    </location>
    <ligand>
        <name>(2E)-4-hydroxy-3-methylbut-2-enyl diphosphate</name>
        <dbReference type="ChEBI" id="CHEBI:128753"/>
    </ligand>
</feature>
<evidence type="ECO:0000256" key="5">
    <source>
        <dbReference type="HAMAP-Rule" id="MF_00191"/>
    </source>
</evidence>
<keyword evidence="5 6" id="KW-0560">Oxidoreductase</keyword>
<protein>
    <recommendedName>
        <fullName evidence="5">4-hydroxy-3-methylbut-2-enyl diphosphate reductase</fullName>
        <shortName evidence="5">HMBPP reductase</shortName>
        <ecNumber evidence="5">1.17.7.4</ecNumber>
    </recommendedName>
</protein>
<evidence type="ECO:0000256" key="1">
    <source>
        <dbReference type="ARBA" id="ARBA00022485"/>
    </source>
</evidence>
<feature type="binding site" evidence="5">
    <location>
        <position position="239"/>
    </location>
    <ligand>
        <name>isopentenyl diphosphate</name>
        <dbReference type="ChEBI" id="CHEBI:128769"/>
    </ligand>
</feature>
<dbReference type="GO" id="GO:0051539">
    <property type="term" value="F:4 iron, 4 sulfur cluster binding"/>
    <property type="evidence" value="ECO:0007669"/>
    <property type="project" value="UniProtKB-UniRule"/>
</dbReference>
<dbReference type="InterPro" id="IPR003451">
    <property type="entry name" value="LytB/IspH"/>
</dbReference>
<comment type="function">
    <text evidence="5">Catalyzes the conversion of 1-hydroxy-2-methyl-2-(E)-butenyl 4-diphosphate (HMBPP) into a mixture of isopentenyl diphosphate (IPP) and dimethylallyl diphosphate (DMAPP). Acts in the terminal step of the DOXP/MEP pathway for isoprenoid precursor biosynthesis.</text>
</comment>
<feature type="binding site" evidence="5">
    <location>
        <position position="239"/>
    </location>
    <ligand>
        <name>(2E)-4-hydroxy-3-methylbut-2-enyl diphosphate</name>
        <dbReference type="ChEBI" id="CHEBI:128753"/>
    </ligand>
</feature>